<evidence type="ECO:0000256" key="1">
    <source>
        <dbReference type="ARBA" id="ARBA00005791"/>
    </source>
</evidence>
<dbReference type="AlphaFoldDB" id="A0A1Y5WSU1"/>
<evidence type="ECO:0000313" key="4">
    <source>
        <dbReference type="EMBL" id="SMC47458.1"/>
    </source>
</evidence>
<keyword evidence="2" id="KW-0472">Membrane</keyword>
<evidence type="ECO:0000256" key="2">
    <source>
        <dbReference type="SAM" id="Phobius"/>
    </source>
</evidence>
<feature type="transmembrane region" description="Helical" evidence="2">
    <location>
        <begin position="7"/>
        <end position="25"/>
    </location>
</feature>
<keyword evidence="4" id="KW-0413">Isomerase</keyword>
<comment type="similarity">
    <text evidence="1">Belongs to the thioredoxin family. DsbA subfamily.</text>
</comment>
<dbReference type="Gene3D" id="3.40.30.10">
    <property type="entry name" value="Glutaredoxin"/>
    <property type="match status" value="1"/>
</dbReference>
<dbReference type="PROSITE" id="PS51352">
    <property type="entry name" value="THIOREDOXIN_2"/>
    <property type="match status" value="1"/>
</dbReference>
<sequence length="217" mass="23348">MTSNTKISLTVLAVIAVVVTGILLLNRSETPQPTSATAPAAQLVRPDSHRLSTAADGKVTVVEFLDLECEACAAAYPGVEKLRAEYADKVTFVMRYFPIPSHRNAELAARAVEAAAKQGKLEGMYKLMYETQPQWGEQSVSQRATFVGFARQLGLDVKAFETALDAQATIDRVLVDRNDGVALGVRGTPTFFVNGVPFSGRPTYEGLKAAVDAELAK</sequence>
<keyword evidence="2" id="KW-0812">Transmembrane</keyword>
<dbReference type="InterPro" id="IPR013766">
    <property type="entry name" value="Thioredoxin_domain"/>
</dbReference>
<dbReference type="PANTHER" id="PTHR13887:SF55">
    <property type="entry name" value="SLR0313 PROTEIN"/>
    <property type="match status" value="1"/>
</dbReference>
<dbReference type="InterPro" id="IPR012336">
    <property type="entry name" value="Thioredoxin-like_fold"/>
</dbReference>
<dbReference type="RefSeq" id="WP_084423994.1">
    <property type="nucleotide sequence ID" value="NZ_FWXV01000001.1"/>
</dbReference>
<dbReference type="OrthoDB" id="117402at2"/>
<protein>
    <submittedName>
        <fullName evidence="4">Protein-disulfide isomerase</fullName>
    </submittedName>
</protein>
<organism evidence="4 5">
    <name type="scientific">Kibdelosporangium aridum</name>
    <dbReference type="NCBI Taxonomy" id="2030"/>
    <lineage>
        <taxon>Bacteria</taxon>
        <taxon>Bacillati</taxon>
        <taxon>Actinomycetota</taxon>
        <taxon>Actinomycetes</taxon>
        <taxon>Pseudonocardiales</taxon>
        <taxon>Pseudonocardiaceae</taxon>
        <taxon>Kibdelosporangium</taxon>
    </lineage>
</organism>
<proteinExistence type="inferred from homology"/>
<evidence type="ECO:0000313" key="5">
    <source>
        <dbReference type="Proteomes" id="UP000192674"/>
    </source>
</evidence>
<dbReference type="GO" id="GO:0016853">
    <property type="term" value="F:isomerase activity"/>
    <property type="evidence" value="ECO:0007669"/>
    <property type="project" value="UniProtKB-KW"/>
</dbReference>
<feature type="domain" description="Thioredoxin" evidence="3">
    <location>
        <begin position="32"/>
        <end position="216"/>
    </location>
</feature>
<evidence type="ECO:0000259" key="3">
    <source>
        <dbReference type="PROSITE" id="PS51352"/>
    </source>
</evidence>
<dbReference type="SUPFAM" id="SSF52833">
    <property type="entry name" value="Thioredoxin-like"/>
    <property type="match status" value="1"/>
</dbReference>
<name>A0A1Y5WSU1_KIBAR</name>
<keyword evidence="5" id="KW-1185">Reference proteome</keyword>
<dbReference type="Pfam" id="PF13462">
    <property type="entry name" value="Thioredoxin_4"/>
    <property type="match status" value="1"/>
</dbReference>
<gene>
    <name evidence="4" type="ORF">SAMN05661093_00039</name>
</gene>
<dbReference type="PANTHER" id="PTHR13887">
    <property type="entry name" value="GLUTATHIONE S-TRANSFERASE KAPPA"/>
    <property type="match status" value="1"/>
</dbReference>
<reference evidence="4 5" key="1">
    <citation type="submission" date="2017-04" db="EMBL/GenBank/DDBJ databases">
        <authorList>
            <person name="Afonso C.L."/>
            <person name="Miller P.J."/>
            <person name="Scott M.A."/>
            <person name="Spackman E."/>
            <person name="Goraichik I."/>
            <person name="Dimitrov K.M."/>
            <person name="Suarez D.L."/>
            <person name="Swayne D.E."/>
        </authorList>
    </citation>
    <scope>NUCLEOTIDE SEQUENCE [LARGE SCALE GENOMIC DNA]</scope>
    <source>
        <strain evidence="4 5">DSM 43828</strain>
    </source>
</reference>
<dbReference type="Proteomes" id="UP000192674">
    <property type="component" value="Unassembled WGS sequence"/>
</dbReference>
<dbReference type="InterPro" id="IPR036249">
    <property type="entry name" value="Thioredoxin-like_sf"/>
</dbReference>
<dbReference type="EMBL" id="FWXV01000001">
    <property type="protein sequence ID" value="SMC47458.1"/>
    <property type="molecule type" value="Genomic_DNA"/>
</dbReference>
<keyword evidence="2" id="KW-1133">Transmembrane helix</keyword>
<accession>A0A1Y5WSU1</accession>